<dbReference type="InterPro" id="IPR036866">
    <property type="entry name" value="RibonucZ/Hydroxyglut_hydro"/>
</dbReference>
<dbReference type="EMBL" id="CP096019">
    <property type="protein sequence ID" value="UPM42610.1"/>
    <property type="molecule type" value="Genomic_DNA"/>
</dbReference>
<dbReference type="RefSeq" id="WP_247993281.1">
    <property type="nucleotide sequence ID" value="NZ_CP096019.1"/>
</dbReference>
<dbReference type="InterPro" id="IPR044094">
    <property type="entry name" value="AtsA-like_MBL-fold"/>
</dbReference>
<evidence type="ECO:0000313" key="4">
    <source>
        <dbReference type="Proteomes" id="UP000831768"/>
    </source>
</evidence>
<dbReference type="Pfam" id="PF12706">
    <property type="entry name" value="Lactamase_B_2"/>
    <property type="match status" value="1"/>
</dbReference>
<dbReference type="GeneID" id="71928717"/>
<reference evidence="3" key="1">
    <citation type="submission" date="2022-04" db="EMBL/GenBank/DDBJ databases">
        <title>Halocatena sp. nov., isolated from a salt lake.</title>
        <authorList>
            <person name="Cui H.-L."/>
        </authorList>
    </citation>
    <scope>NUCLEOTIDE SEQUENCE</scope>
    <source>
        <strain evidence="3">AD-1</strain>
    </source>
</reference>
<evidence type="ECO:0000256" key="1">
    <source>
        <dbReference type="ARBA" id="ARBA00022801"/>
    </source>
</evidence>
<dbReference type="AlphaFoldDB" id="A0A8U0A0I5"/>
<protein>
    <submittedName>
        <fullName evidence="3">MBL fold metallo-hydrolase</fullName>
    </submittedName>
</protein>
<evidence type="ECO:0000313" key="3">
    <source>
        <dbReference type="EMBL" id="UPM42610.1"/>
    </source>
</evidence>
<gene>
    <name evidence="3" type="ORF">MW046_11680</name>
</gene>
<sequence>MRVTFLGTGSALPNGKRFQTGLLLEHDRNCRTTDSGSDDGRSGPLLVDCGSGVVHALARTDVGYEGISTVLLTHHHLDHVSDLLVLLKARWLAGTDPLAVIGPPGTSELLDELLSVHEYLYDKVEITVREVEPGSFACSGFDVEAIETRHSMDCLAYRFEEGDSTFTFSGDSEAFDALGAFADGSDVLAHDCSFPDEIDVSNHPTPTQLGDSLAGRTIGQVLLTHLYPHTDGHHEEMLEAIQSHYEGDVKVARDGLCIEL</sequence>
<name>A0A8U0A0I5_9EURY</name>
<keyword evidence="1" id="KW-0378">Hydrolase</keyword>
<dbReference type="PANTHER" id="PTHR46018">
    <property type="entry name" value="ZINC PHOSPHODIESTERASE ELAC PROTEIN 1"/>
    <property type="match status" value="1"/>
</dbReference>
<dbReference type="KEGG" id="haad:MW046_11680"/>
<dbReference type="CDD" id="cd07719">
    <property type="entry name" value="arylsulfatase_AtsA-like_MBL-fold"/>
    <property type="match status" value="1"/>
</dbReference>
<keyword evidence="4" id="KW-1185">Reference proteome</keyword>
<dbReference type="PANTHER" id="PTHR46018:SF3">
    <property type="entry name" value="ARYLSULFATASE"/>
    <property type="match status" value="1"/>
</dbReference>
<organism evidence="3 4">
    <name type="scientific">Halocatena salina</name>
    <dbReference type="NCBI Taxonomy" id="2934340"/>
    <lineage>
        <taxon>Archaea</taxon>
        <taxon>Methanobacteriati</taxon>
        <taxon>Methanobacteriota</taxon>
        <taxon>Stenosarchaea group</taxon>
        <taxon>Halobacteria</taxon>
        <taxon>Halobacteriales</taxon>
        <taxon>Natronomonadaceae</taxon>
        <taxon>Halocatena</taxon>
    </lineage>
</organism>
<feature type="domain" description="Metallo-beta-lactamase" evidence="2">
    <location>
        <begin position="32"/>
        <end position="203"/>
    </location>
</feature>
<evidence type="ECO:0000259" key="2">
    <source>
        <dbReference type="SMART" id="SM00849"/>
    </source>
</evidence>
<accession>A0A8U0A0I5</accession>
<dbReference type="SMART" id="SM00849">
    <property type="entry name" value="Lactamase_B"/>
    <property type="match status" value="1"/>
</dbReference>
<dbReference type="Proteomes" id="UP000831768">
    <property type="component" value="Chromosome"/>
</dbReference>
<dbReference type="GO" id="GO:0042781">
    <property type="term" value="F:3'-tRNA processing endoribonuclease activity"/>
    <property type="evidence" value="ECO:0007669"/>
    <property type="project" value="TreeGrafter"/>
</dbReference>
<dbReference type="Gene3D" id="3.60.15.10">
    <property type="entry name" value="Ribonuclease Z/Hydroxyacylglutathione hydrolase-like"/>
    <property type="match status" value="1"/>
</dbReference>
<proteinExistence type="predicted"/>
<dbReference type="InterPro" id="IPR001279">
    <property type="entry name" value="Metallo-B-lactamas"/>
</dbReference>
<dbReference type="SUPFAM" id="SSF56281">
    <property type="entry name" value="Metallo-hydrolase/oxidoreductase"/>
    <property type="match status" value="1"/>
</dbReference>